<gene>
    <name evidence="1" type="ORF">H5410_012246</name>
</gene>
<evidence type="ECO:0000313" key="2">
    <source>
        <dbReference type="Proteomes" id="UP000824120"/>
    </source>
</evidence>
<dbReference type="Proteomes" id="UP000824120">
    <property type="component" value="Chromosome 2"/>
</dbReference>
<protein>
    <submittedName>
        <fullName evidence="1">Uncharacterized protein</fullName>
    </submittedName>
</protein>
<proteinExistence type="predicted"/>
<organism evidence="1 2">
    <name type="scientific">Solanum commersonii</name>
    <name type="common">Commerson's wild potato</name>
    <name type="synonym">Commerson's nightshade</name>
    <dbReference type="NCBI Taxonomy" id="4109"/>
    <lineage>
        <taxon>Eukaryota</taxon>
        <taxon>Viridiplantae</taxon>
        <taxon>Streptophyta</taxon>
        <taxon>Embryophyta</taxon>
        <taxon>Tracheophyta</taxon>
        <taxon>Spermatophyta</taxon>
        <taxon>Magnoliopsida</taxon>
        <taxon>eudicotyledons</taxon>
        <taxon>Gunneridae</taxon>
        <taxon>Pentapetalae</taxon>
        <taxon>asterids</taxon>
        <taxon>lamiids</taxon>
        <taxon>Solanales</taxon>
        <taxon>Solanaceae</taxon>
        <taxon>Solanoideae</taxon>
        <taxon>Solaneae</taxon>
        <taxon>Solanum</taxon>
    </lineage>
</organism>
<dbReference type="AlphaFoldDB" id="A0A9J6ARN2"/>
<sequence length="76" mass="8958">MWNFFSFVLLSSGGKRNIFCTHVITGSMDLYNAENDPFTTVFACACRLKQTLRFRYMFLSYMMTKTDRRLAASRYD</sequence>
<keyword evidence="2" id="KW-1185">Reference proteome</keyword>
<reference evidence="1 2" key="1">
    <citation type="submission" date="2020-09" db="EMBL/GenBank/DDBJ databases">
        <title>De no assembly of potato wild relative species, Solanum commersonii.</title>
        <authorList>
            <person name="Cho K."/>
        </authorList>
    </citation>
    <scope>NUCLEOTIDE SEQUENCE [LARGE SCALE GENOMIC DNA]</scope>
    <source>
        <strain evidence="1">LZ3.2</strain>
        <tissue evidence="1">Leaf</tissue>
    </source>
</reference>
<dbReference type="EMBL" id="JACXVP010000002">
    <property type="protein sequence ID" value="KAG5627028.1"/>
    <property type="molecule type" value="Genomic_DNA"/>
</dbReference>
<comment type="caution">
    <text evidence="1">The sequence shown here is derived from an EMBL/GenBank/DDBJ whole genome shotgun (WGS) entry which is preliminary data.</text>
</comment>
<accession>A0A9J6ARN2</accession>
<name>A0A9J6ARN2_SOLCO</name>
<evidence type="ECO:0000313" key="1">
    <source>
        <dbReference type="EMBL" id="KAG5627028.1"/>
    </source>
</evidence>